<comment type="caution">
    <text evidence="8">The sequence shown here is derived from an EMBL/GenBank/DDBJ whole genome shotgun (WGS) entry which is preliminary data.</text>
</comment>
<dbReference type="RefSeq" id="WP_250139876.1">
    <property type="nucleotide sequence ID" value="NZ_JALIQP010000002.1"/>
</dbReference>
<evidence type="ECO:0000256" key="1">
    <source>
        <dbReference type="ARBA" id="ARBA00004141"/>
    </source>
</evidence>
<sequence>MDVRTTFFALLLVALGTIATLMIAPLLQYVMAAALLAFVLYPAHERLEERIGARPSAFVITGLAIVATVVPTLYVSIVLLQTTITYLDGFDESVVVDSIRDVAFQIGVDEAAFAMAREQVIAEVEGSIASAVELFLRETIGLLNASIRMSVGLLVLVFVLYYLLLDGPAFVAWLADVIPLEDGVRDELFDEVETVTRAVIQSHVLVALAEGLLGGLGFYLLGVPNVALWTVVMIVVSFLPAIGIWLVWGPAVGYLVAADELVAGLVLLVYGLTVLSIVDNYLRAVFVDHGSGLHRAAVLVGVIGGIYLLGIMGLFLGPVLLAVFKAGLNVFSKTALASGDPQVAPTARPVSSGENATAASKGENAPTVDTDCCNDFPAQPPPGSRLRRK</sequence>
<dbReference type="Proteomes" id="UP001595898">
    <property type="component" value="Unassembled WGS sequence"/>
</dbReference>
<protein>
    <submittedName>
        <fullName evidence="8">AI-2E family transporter</fullName>
    </submittedName>
</protein>
<dbReference type="AlphaFoldDB" id="A0ABD5PU29"/>
<evidence type="ECO:0000256" key="6">
    <source>
        <dbReference type="SAM" id="MobiDB-lite"/>
    </source>
</evidence>
<evidence type="ECO:0000256" key="7">
    <source>
        <dbReference type="SAM" id="Phobius"/>
    </source>
</evidence>
<feature type="transmembrane region" description="Helical" evidence="7">
    <location>
        <begin position="145"/>
        <end position="164"/>
    </location>
</feature>
<feature type="transmembrane region" description="Helical" evidence="7">
    <location>
        <begin position="260"/>
        <end position="278"/>
    </location>
</feature>
<dbReference type="InterPro" id="IPR002549">
    <property type="entry name" value="AI-2E-like"/>
</dbReference>
<comment type="similarity">
    <text evidence="2">Belongs to the autoinducer-2 exporter (AI-2E) (TC 2.A.86) family.</text>
</comment>
<proteinExistence type="inferred from homology"/>
<evidence type="ECO:0000313" key="8">
    <source>
        <dbReference type="EMBL" id="MFC4543449.1"/>
    </source>
</evidence>
<comment type="subcellular location">
    <subcellularLocation>
        <location evidence="1">Membrane</location>
        <topology evidence="1">Multi-pass membrane protein</topology>
    </subcellularLocation>
</comment>
<feature type="transmembrane region" description="Helical" evidence="7">
    <location>
        <begin position="298"/>
        <end position="324"/>
    </location>
</feature>
<dbReference type="PANTHER" id="PTHR21716">
    <property type="entry name" value="TRANSMEMBRANE PROTEIN"/>
    <property type="match status" value="1"/>
</dbReference>
<organism evidence="8 9">
    <name type="scientific">Halosolutus amylolyticus</name>
    <dbReference type="NCBI Taxonomy" id="2932267"/>
    <lineage>
        <taxon>Archaea</taxon>
        <taxon>Methanobacteriati</taxon>
        <taxon>Methanobacteriota</taxon>
        <taxon>Stenosarchaea group</taxon>
        <taxon>Halobacteria</taxon>
        <taxon>Halobacteriales</taxon>
        <taxon>Natrialbaceae</taxon>
        <taxon>Halosolutus</taxon>
    </lineage>
</organism>
<gene>
    <name evidence="8" type="ORF">ACFO5R_16075</name>
</gene>
<dbReference type="PANTHER" id="PTHR21716:SF4">
    <property type="entry name" value="TRANSMEMBRANE PROTEIN 245"/>
    <property type="match status" value="1"/>
</dbReference>
<feature type="transmembrane region" description="Helical" evidence="7">
    <location>
        <begin position="204"/>
        <end position="221"/>
    </location>
</feature>
<evidence type="ECO:0000313" key="9">
    <source>
        <dbReference type="Proteomes" id="UP001595898"/>
    </source>
</evidence>
<keyword evidence="4 7" id="KW-1133">Transmembrane helix</keyword>
<dbReference type="EMBL" id="JBHSFA010000007">
    <property type="protein sequence ID" value="MFC4543449.1"/>
    <property type="molecule type" value="Genomic_DNA"/>
</dbReference>
<feature type="transmembrane region" description="Helical" evidence="7">
    <location>
        <begin position="227"/>
        <end position="248"/>
    </location>
</feature>
<evidence type="ECO:0000256" key="3">
    <source>
        <dbReference type="ARBA" id="ARBA00022692"/>
    </source>
</evidence>
<feature type="region of interest" description="Disordered" evidence="6">
    <location>
        <begin position="343"/>
        <end position="389"/>
    </location>
</feature>
<dbReference type="Pfam" id="PF01594">
    <property type="entry name" value="AI-2E_transport"/>
    <property type="match status" value="1"/>
</dbReference>
<evidence type="ECO:0000256" key="2">
    <source>
        <dbReference type="ARBA" id="ARBA00009773"/>
    </source>
</evidence>
<reference evidence="8 9" key="1">
    <citation type="journal article" date="2019" name="Int. J. Syst. Evol. Microbiol.">
        <title>The Global Catalogue of Microorganisms (GCM) 10K type strain sequencing project: providing services to taxonomists for standard genome sequencing and annotation.</title>
        <authorList>
            <consortium name="The Broad Institute Genomics Platform"/>
            <consortium name="The Broad Institute Genome Sequencing Center for Infectious Disease"/>
            <person name="Wu L."/>
            <person name="Ma J."/>
        </authorList>
    </citation>
    <scope>NUCLEOTIDE SEQUENCE [LARGE SCALE GENOMIC DNA]</scope>
    <source>
        <strain evidence="8 9">WLHS5</strain>
    </source>
</reference>
<evidence type="ECO:0000256" key="5">
    <source>
        <dbReference type="ARBA" id="ARBA00023136"/>
    </source>
</evidence>
<evidence type="ECO:0000256" key="4">
    <source>
        <dbReference type="ARBA" id="ARBA00022989"/>
    </source>
</evidence>
<name>A0ABD5PU29_9EURY</name>
<accession>A0ABD5PU29</accession>
<keyword evidence="9" id="KW-1185">Reference proteome</keyword>
<feature type="transmembrane region" description="Helical" evidence="7">
    <location>
        <begin position="26"/>
        <end position="44"/>
    </location>
</feature>
<dbReference type="GO" id="GO:0016020">
    <property type="term" value="C:membrane"/>
    <property type="evidence" value="ECO:0007669"/>
    <property type="project" value="UniProtKB-SubCell"/>
</dbReference>
<keyword evidence="3 7" id="KW-0812">Transmembrane</keyword>
<keyword evidence="5 7" id="KW-0472">Membrane</keyword>
<feature type="transmembrane region" description="Helical" evidence="7">
    <location>
        <begin position="56"/>
        <end position="80"/>
    </location>
</feature>